<accession>A0ABU9Z087</accession>
<dbReference type="GO" id="GO:0004715">
    <property type="term" value="F:non-membrane spanning protein tyrosine kinase activity"/>
    <property type="evidence" value="ECO:0007669"/>
    <property type="project" value="UniProtKB-EC"/>
</dbReference>
<feature type="transmembrane region" description="Helical" evidence="17">
    <location>
        <begin position="43"/>
        <end position="63"/>
    </location>
</feature>
<evidence type="ECO:0000256" key="4">
    <source>
        <dbReference type="ARBA" id="ARBA00011903"/>
    </source>
</evidence>
<reference evidence="21 22" key="1">
    <citation type="journal article" date="2018" name="Int. J. Syst. Evol. Microbiol.">
        <title>Uliginosibacterium sediminicola sp. nov., isolated from freshwater sediment.</title>
        <authorList>
            <person name="Hwang W.M."/>
            <person name="Kim S.M."/>
            <person name="Kang K."/>
            <person name="Ahn T.Y."/>
        </authorList>
    </citation>
    <scope>NUCLEOTIDE SEQUENCE [LARGE SCALE GENOMIC DNA]</scope>
    <source>
        <strain evidence="21 22">M1-21</strain>
    </source>
</reference>
<keyword evidence="9" id="KW-0547">Nucleotide-binding</keyword>
<evidence type="ECO:0000256" key="5">
    <source>
        <dbReference type="ARBA" id="ARBA00022475"/>
    </source>
</evidence>
<evidence type="ECO:0000256" key="2">
    <source>
        <dbReference type="ARBA" id="ARBA00007316"/>
    </source>
</evidence>
<evidence type="ECO:0000256" key="6">
    <source>
        <dbReference type="ARBA" id="ARBA00022519"/>
    </source>
</evidence>
<keyword evidence="16" id="KW-0175">Coiled coil</keyword>
<keyword evidence="12 17" id="KW-1133">Transmembrane helix</keyword>
<comment type="similarity">
    <text evidence="2">Belongs to the CpsD/CapB family.</text>
</comment>
<feature type="domain" description="Tyrosine-protein kinase G-rich" evidence="20">
    <location>
        <begin position="400"/>
        <end position="470"/>
    </location>
</feature>
<keyword evidence="14" id="KW-0829">Tyrosine-protein kinase</keyword>
<name>A0ABU9Z087_9RHOO</name>
<protein>
    <recommendedName>
        <fullName evidence="4">non-specific protein-tyrosine kinase</fullName>
        <ecNumber evidence="4">2.7.10.2</ecNumber>
    </recommendedName>
</protein>
<evidence type="ECO:0000256" key="15">
    <source>
        <dbReference type="ARBA" id="ARBA00051245"/>
    </source>
</evidence>
<dbReference type="InterPro" id="IPR027417">
    <property type="entry name" value="P-loop_NTPase"/>
</dbReference>
<evidence type="ECO:0000256" key="1">
    <source>
        <dbReference type="ARBA" id="ARBA00004429"/>
    </source>
</evidence>
<feature type="coiled-coil region" evidence="16">
    <location>
        <begin position="309"/>
        <end position="361"/>
    </location>
</feature>
<dbReference type="Gene3D" id="3.40.50.300">
    <property type="entry name" value="P-loop containing nucleotide triphosphate hydrolases"/>
    <property type="match status" value="1"/>
</dbReference>
<evidence type="ECO:0000256" key="7">
    <source>
        <dbReference type="ARBA" id="ARBA00022679"/>
    </source>
</evidence>
<comment type="subcellular location">
    <subcellularLocation>
        <location evidence="1">Cell inner membrane</location>
        <topology evidence="1">Multi-pass membrane protein</topology>
    </subcellularLocation>
</comment>
<evidence type="ECO:0000259" key="20">
    <source>
        <dbReference type="Pfam" id="PF13807"/>
    </source>
</evidence>
<evidence type="ECO:0000256" key="14">
    <source>
        <dbReference type="ARBA" id="ARBA00023137"/>
    </source>
</evidence>
<keyword evidence="22" id="KW-1185">Reference proteome</keyword>
<dbReference type="SUPFAM" id="SSF52540">
    <property type="entry name" value="P-loop containing nucleoside triphosphate hydrolases"/>
    <property type="match status" value="1"/>
</dbReference>
<sequence>MMNSPQAAQTTAETPFVSLAGGLSEESKLELLEYWRSITKRKLAIFSLGLFVAIVAAAIVYSLQPVYSSTVTVLIEQSKNKVLSFDEVYGGISQDKEHYQTQVEIIKSREVGMRVVKLLRLWEYPEFDPRKDSDSWVNTLFQSIGIRSAPPKWNDESLANAAFYRFSKNISVEPVRLSQLVKVSFESRDKTLAASVANTIANAYIDLDREARFKMTQQANEWLQDRTKMLRDKLAMSEQALQSFRDKQGIVSLSGSVQTIIGQQIGDVAQRLAEAKSRRAEAESAFNQVKSIKDGDYTTVPAVIRNPAVADAKRQESTAALKVAELQQRYGSEHPKMVQAMSELKAARENLNRQMQAVVSSLTHEYETARSTEKALDNALNAARGTIQNVNRQEFELGVLDREVQSNKQLYDMFMSRAKETNVGNDLQSSVARIVDPAVVANNPVKPKKQQIIVIAMILGLFAGVMISLLLDKLDNTINGTEDAERRLSQPVLSALPELSDEEAKNAITAFIDSPDSQLAESIRTARTGVLLSDIDLTHRVLLITSSMPGEGKTTVSTNLAMAHAQTRKTLLIDLDMRRPQIGKRLGMPLSAKGISSLVSGASALGECIYTMPGSTLSVMPAGDLPPNPLELLLSQKFKETLAWLRDQYEVIIIDSPPVELVSDALVIAPMVNRVVFVVRAMKTPYPLARKGILRVQRSGGRMLGVVLNHLDFKKSQRYYGSYSGYGIDDYESYGYGSKKSEA</sequence>
<dbReference type="Pfam" id="PF02706">
    <property type="entry name" value="Wzz"/>
    <property type="match status" value="1"/>
</dbReference>
<comment type="caution">
    <text evidence="21">The sequence shown here is derived from an EMBL/GenBank/DDBJ whole genome shotgun (WGS) entry which is preliminary data.</text>
</comment>
<evidence type="ECO:0000259" key="18">
    <source>
        <dbReference type="Pfam" id="PF02706"/>
    </source>
</evidence>
<evidence type="ECO:0000259" key="19">
    <source>
        <dbReference type="Pfam" id="PF13614"/>
    </source>
</evidence>
<evidence type="ECO:0000256" key="16">
    <source>
        <dbReference type="SAM" id="Coils"/>
    </source>
</evidence>
<keyword evidence="10" id="KW-0418">Kinase</keyword>
<gene>
    <name evidence="21" type="ORF">ABDB84_12180</name>
</gene>
<comment type="catalytic activity">
    <reaction evidence="15">
        <text>L-tyrosyl-[protein] + ATP = O-phospho-L-tyrosyl-[protein] + ADP + H(+)</text>
        <dbReference type="Rhea" id="RHEA:10596"/>
        <dbReference type="Rhea" id="RHEA-COMP:10136"/>
        <dbReference type="Rhea" id="RHEA-COMP:20101"/>
        <dbReference type="ChEBI" id="CHEBI:15378"/>
        <dbReference type="ChEBI" id="CHEBI:30616"/>
        <dbReference type="ChEBI" id="CHEBI:46858"/>
        <dbReference type="ChEBI" id="CHEBI:61978"/>
        <dbReference type="ChEBI" id="CHEBI:456216"/>
        <dbReference type="EC" id="2.7.10.2"/>
    </reaction>
</comment>
<dbReference type="CDD" id="cd05387">
    <property type="entry name" value="BY-kinase"/>
    <property type="match status" value="1"/>
</dbReference>
<feature type="transmembrane region" description="Helical" evidence="17">
    <location>
        <begin position="452"/>
        <end position="471"/>
    </location>
</feature>
<evidence type="ECO:0000256" key="9">
    <source>
        <dbReference type="ARBA" id="ARBA00022741"/>
    </source>
</evidence>
<dbReference type="Pfam" id="PF13614">
    <property type="entry name" value="AAA_31"/>
    <property type="match status" value="1"/>
</dbReference>
<dbReference type="InterPro" id="IPR025669">
    <property type="entry name" value="AAA_dom"/>
</dbReference>
<feature type="domain" description="AAA" evidence="19">
    <location>
        <begin position="544"/>
        <end position="659"/>
    </location>
</feature>
<dbReference type="Pfam" id="PF13807">
    <property type="entry name" value="GNVR"/>
    <property type="match status" value="1"/>
</dbReference>
<keyword evidence="13 17" id="KW-0472">Membrane</keyword>
<comment type="similarity">
    <text evidence="3">Belongs to the etk/wzc family.</text>
</comment>
<evidence type="ECO:0000313" key="21">
    <source>
        <dbReference type="EMBL" id="MEN3069239.1"/>
    </source>
</evidence>
<evidence type="ECO:0000313" key="22">
    <source>
        <dbReference type="Proteomes" id="UP001410394"/>
    </source>
</evidence>
<keyword evidence="8 17" id="KW-0812">Transmembrane</keyword>
<evidence type="ECO:0000256" key="17">
    <source>
        <dbReference type="SAM" id="Phobius"/>
    </source>
</evidence>
<dbReference type="Proteomes" id="UP001410394">
    <property type="component" value="Unassembled WGS sequence"/>
</dbReference>
<dbReference type="PANTHER" id="PTHR32309">
    <property type="entry name" value="TYROSINE-PROTEIN KINASE"/>
    <property type="match status" value="1"/>
</dbReference>
<dbReference type="InterPro" id="IPR005702">
    <property type="entry name" value="Wzc-like_C"/>
</dbReference>
<keyword evidence="7 21" id="KW-0808">Transferase</keyword>
<evidence type="ECO:0000256" key="13">
    <source>
        <dbReference type="ARBA" id="ARBA00023136"/>
    </source>
</evidence>
<keyword evidence="5" id="KW-1003">Cell membrane</keyword>
<proteinExistence type="inferred from homology"/>
<dbReference type="NCBIfam" id="TIGR01007">
    <property type="entry name" value="eps_fam"/>
    <property type="match status" value="1"/>
</dbReference>
<dbReference type="InterPro" id="IPR003856">
    <property type="entry name" value="LPS_length_determ_N"/>
</dbReference>
<dbReference type="PANTHER" id="PTHR32309:SF13">
    <property type="entry name" value="FERRIC ENTEROBACTIN TRANSPORT PROTEIN FEPE"/>
    <property type="match status" value="1"/>
</dbReference>
<evidence type="ECO:0000256" key="12">
    <source>
        <dbReference type="ARBA" id="ARBA00022989"/>
    </source>
</evidence>
<dbReference type="InterPro" id="IPR032807">
    <property type="entry name" value="GNVR"/>
</dbReference>
<dbReference type="InterPro" id="IPR050445">
    <property type="entry name" value="Bact_polysacc_biosynth/exp"/>
</dbReference>
<organism evidence="21 22">
    <name type="scientific">Uliginosibacterium sediminicola</name>
    <dbReference type="NCBI Taxonomy" id="2024550"/>
    <lineage>
        <taxon>Bacteria</taxon>
        <taxon>Pseudomonadati</taxon>
        <taxon>Pseudomonadota</taxon>
        <taxon>Betaproteobacteria</taxon>
        <taxon>Rhodocyclales</taxon>
        <taxon>Zoogloeaceae</taxon>
        <taxon>Uliginosibacterium</taxon>
    </lineage>
</organism>
<evidence type="ECO:0000256" key="10">
    <source>
        <dbReference type="ARBA" id="ARBA00022777"/>
    </source>
</evidence>
<dbReference type="EMBL" id="JBDIVE010000006">
    <property type="protein sequence ID" value="MEN3069239.1"/>
    <property type="molecule type" value="Genomic_DNA"/>
</dbReference>
<dbReference type="RefSeq" id="WP_345920011.1">
    <property type="nucleotide sequence ID" value="NZ_JBDIVE010000006.1"/>
</dbReference>
<evidence type="ECO:0000256" key="11">
    <source>
        <dbReference type="ARBA" id="ARBA00022840"/>
    </source>
</evidence>
<keyword evidence="6" id="KW-0997">Cell inner membrane</keyword>
<evidence type="ECO:0000256" key="8">
    <source>
        <dbReference type="ARBA" id="ARBA00022692"/>
    </source>
</evidence>
<evidence type="ECO:0000256" key="3">
    <source>
        <dbReference type="ARBA" id="ARBA00008883"/>
    </source>
</evidence>
<dbReference type="EC" id="2.7.10.2" evidence="4"/>
<feature type="domain" description="Polysaccharide chain length determinant N-terminal" evidence="18">
    <location>
        <begin position="28"/>
        <end position="116"/>
    </location>
</feature>
<keyword evidence="11" id="KW-0067">ATP-binding</keyword>